<reference evidence="4 5" key="1">
    <citation type="submission" date="2014-10" db="EMBL/GenBank/DDBJ databases">
        <title>Genome sequence of Erwinia typographi M043b.</title>
        <authorList>
            <person name="Chan K.-G."/>
            <person name="Tan W.-S."/>
        </authorList>
    </citation>
    <scope>NUCLEOTIDE SEQUENCE [LARGE SCALE GENOMIC DNA]</scope>
    <source>
        <strain evidence="4 5">M043b</strain>
    </source>
</reference>
<dbReference type="InterPro" id="IPR010854">
    <property type="entry name" value="YdgH/BhsA/McbA-like_dom"/>
</dbReference>
<feature type="signal peptide" evidence="2">
    <location>
        <begin position="1"/>
        <end position="24"/>
    </location>
</feature>
<dbReference type="OrthoDB" id="6521986at2"/>
<gene>
    <name evidence="4" type="ORF">NG99_05130</name>
</gene>
<dbReference type="Gene3D" id="3.30.1660.10">
    <property type="entry name" value="Flavin-binding protein dodecin"/>
    <property type="match status" value="1"/>
</dbReference>
<dbReference type="InterPro" id="IPR036275">
    <property type="entry name" value="YdgH-like_sf"/>
</dbReference>
<evidence type="ECO:0000256" key="2">
    <source>
        <dbReference type="SAM" id="SignalP"/>
    </source>
</evidence>
<feature type="chain" id="PRO_5002005883" description="YdgH/BhsA/McbA-like domain-containing protein" evidence="2">
    <location>
        <begin position="25"/>
        <end position="73"/>
    </location>
</feature>
<dbReference type="Pfam" id="PF07338">
    <property type="entry name" value="YdgH_BhsA-like"/>
    <property type="match status" value="1"/>
</dbReference>
<dbReference type="eggNOG" id="ENOG5034A19">
    <property type="taxonomic scope" value="Bacteria"/>
</dbReference>
<dbReference type="AlphaFoldDB" id="A0A0A3Z7K5"/>
<dbReference type="EMBL" id="JRUQ01000019">
    <property type="protein sequence ID" value="KGT95027.1"/>
    <property type="molecule type" value="Genomic_DNA"/>
</dbReference>
<evidence type="ECO:0000313" key="4">
    <source>
        <dbReference type="EMBL" id="KGT95027.1"/>
    </source>
</evidence>
<evidence type="ECO:0000313" key="5">
    <source>
        <dbReference type="Proteomes" id="UP000030351"/>
    </source>
</evidence>
<organism evidence="4 5">
    <name type="scientific">Erwinia typographi</name>
    <dbReference type="NCBI Taxonomy" id="371042"/>
    <lineage>
        <taxon>Bacteria</taxon>
        <taxon>Pseudomonadati</taxon>
        <taxon>Pseudomonadota</taxon>
        <taxon>Gammaproteobacteria</taxon>
        <taxon>Enterobacterales</taxon>
        <taxon>Erwiniaceae</taxon>
        <taxon>Erwinia</taxon>
    </lineage>
</organism>
<sequence length="73" mass="7465">MKTIKTLSVAAIAALSLVSFGSFAAQNISAHGSTLDSAEAHIAAQAKASGADSYKITSARADNGVYMTAELYK</sequence>
<keyword evidence="1 2" id="KW-0732">Signal</keyword>
<keyword evidence="5" id="KW-1185">Reference proteome</keyword>
<feature type="domain" description="YdgH/BhsA/McbA-like" evidence="3">
    <location>
        <begin position="28"/>
        <end position="73"/>
    </location>
</feature>
<proteinExistence type="predicted"/>
<protein>
    <recommendedName>
        <fullName evidence="3">YdgH/BhsA/McbA-like domain-containing protein</fullName>
    </recommendedName>
</protein>
<evidence type="ECO:0000256" key="1">
    <source>
        <dbReference type="ARBA" id="ARBA00022729"/>
    </source>
</evidence>
<dbReference type="SUPFAM" id="SSF159871">
    <property type="entry name" value="YdgH-like"/>
    <property type="match status" value="1"/>
</dbReference>
<dbReference type="InterPro" id="IPR025543">
    <property type="entry name" value="Dodecin-like"/>
</dbReference>
<accession>A0A0A3Z7K5</accession>
<dbReference type="Proteomes" id="UP000030351">
    <property type="component" value="Unassembled WGS sequence"/>
</dbReference>
<comment type="caution">
    <text evidence="4">The sequence shown here is derived from an EMBL/GenBank/DDBJ whole genome shotgun (WGS) entry which is preliminary data.</text>
</comment>
<evidence type="ECO:0000259" key="3">
    <source>
        <dbReference type="Pfam" id="PF07338"/>
    </source>
</evidence>
<name>A0A0A3Z7K5_9GAMM</name>
<dbReference type="RefSeq" id="WP_034889072.1">
    <property type="nucleotide sequence ID" value="NZ_JRUQ01000019.1"/>
</dbReference>